<evidence type="ECO:0000259" key="4">
    <source>
        <dbReference type="Pfam" id="PF00933"/>
    </source>
</evidence>
<keyword evidence="6" id="KW-1185">Reference proteome</keyword>
<dbReference type="EC" id="3.2.1.21" evidence="5"/>
<dbReference type="GO" id="GO:0045493">
    <property type="term" value="P:xylan catabolic process"/>
    <property type="evidence" value="ECO:0007669"/>
    <property type="project" value="InterPro"/>
</dbReference>
<keyword evidence="2 5" id="KW-0378">Hydrolase</keyword>
<dbReference type="InterPro" id="IPR017853">
    <property type="entry name" value="GH"/>
</dbReference>
<evidence type="ECO:0000256" key="3">
    <source>
        <dbReference type="SAM" id="SignalP"/>
    </source>
</evidence>
<dbReference type="OrthoDB" id="47059at2759"/>
<evidence type="ECO:0000256" key="1">
    <source>
        <dbReference type="ARBA" id="ARBA00005336"/>
    </source>
</evidence>
<dbReference type="AlphaFoldDB" id="A0A2I0AR89"/>
<dbReference type="Gene3D" id="3.20.20.300">
    <property type="entry name" value="Glycoside hydrolase, family 3, N-terminal domain"/>
    <property type="match status" value="1"/>
</dbReference>
<feature type="signal peptide" evidence="3">
    <location>
        <begin position="1"/>
        <end position="26"/>
    </location>
</feature>
<dbReference type="GO" id="GO:0009505">
    <property type="term" value="C:plant-type cell wall"/>
    <property type="evidence" value="ECO:0007669"/>
    <property type="project" value="TreeGrafter"/>
</dbReference>
<dbReference type="EMBL" id="KZ451957">
    <property type="protein sequence ID" value="PKA58069.1"/>
    <property type="molecule type" value="Genomic_DNA"/>
</dbReference>
<dbReference type="Proteomes" id="UP000236161">
    <property type="component" value="Unassembled WGS sequence"/>
</dbReference>
<dbReference type="GO" id="GO:0031222">
    <property type="term" value="P:arabinan catabolic process"/>
    <property type="evidence" value="ECO:0007669"/>
    <property type="project" value="TreeGrafter"/>
</dbReference>
<dbReference type="InterPro" id="IPR036962">
    <property type="entry name" value="Glyco_hydro_3_N_sf"/>
</dbReference>
<keyword evidence="5" id="KW-0326">Glycosidase</keyword>
<dbReference type="InterPro" id="IPR001764">
    <property type="entry name" value="Glyco_hydro_3_N"/>
</dbReference>
<dbReference type="PANTHER" id="PTHR42721:SF3">
    <property type="entry name" value="BETA-D-XYLOSIDASE 5-RELATED"/>
    <property type="match status" value="1"/>
</dbReference>
<evidence type="ECO:0000256" key="2">
    <source>
        <dbReference type="ARBA" id="ARBA00022801"/>
    </source>
</evidence>
<feature type="chain" id="PRO_5014151272" evidence="3">
    <location>
        <begin position="27"/>
        <end position="293"/>
    </location>
</feature>
<dbReference type="GO" id="GO:0009044">
    <property type="term" value="F:xylan 1,4-beta-xylosidase activity"/>
    <property type="evidence" value="ECO:0007669"/>
    <property type="project" value="InterPro"/>
</dbReference>
<dbReference type="SUPFAM" id="SSF51445">
    <property type="entry name" value="(Trans)glycosidases"/>
    <property type="match status" value="1"/>
</dbReference>
<dbReference type="GO" id="GO:0046556">
    <property type="term" value="F:alpha-L-arabinofuranosidase activity"/>
    <property type="evidence" value="ECO:0007669"/>
    <property type="project" value="TreeGrafter"/>
</dbReference>
<dbReference type="PANTHER" id="PTHR42721">
    <property type="entry name" value="SUGAR HYDROLASE-RELATED"/>
    <property type="match status" value="1"/>
</dbReference>
<feature type="domain" description="Glycoside hydrolase family 3 N-terminal" evidence="4">
    <location>
        <begin position="111"/>
        <end position="293"/>
    </location>
</feature>
<reference evidence="5 6" key="1">
    <citation type="journal article" date="2017" name="Nature">
        <title>The Apostasia genome and the evolution of orchids.</title>
        <authorList>
            <person name="Zhang G.Q."/>
            <person name="Liu K.W."/>
            <person name="Li Z."/>
            <person name="Lohaus R."/>
            <person name="Hsiao Y.Y."/>
            <person name="Niu S.C."/>
            <person name="Wang J.Y."/>
            <person name="Lin Y.C."/>
            <person name="Xu Q."/>
            <person name="Chen L.J."/>
            <person name="Yoshida K."/>
            <person name="Fujiwara S."/>
            <person name="Wang Z.W."/>
            <person name="Zhang Y.Q."/>
            <person name="Mitsuda N."/>
            <person name="Wang M."/>
            <person name="Liu G.H."/>
            <person name="Pecoraro L."/>
            <person name="Huang H.X."/>
            <person name="Xiao X.J."/>
            <person name="Lin M."/>
            <person name="Wu X.Y."/>
            <person name="Wu W.L."/>
            <person name="Chen Y.Y."/>
            <person name="Chang S.B."/>
            <person name="Sakamoto S."/>
            <person name="Ohme-Takagi M."/>
            <person name="Yagi M."/>
            <person name="Zeng S.J."/>
            <person name="Shen C.Y."/>
            <person name="Yeh C.M."/>
            <person name="Luo Y.B."/>
            <person name="Tsai W.C."/>
            <person name="Van de Peer Y."/>
            <person name="Liu Z.J."/>
        </authorList>
    </citation>
    <scope>NUCLEOTIDE SEQUENCE [LARGE SCALE GENOMIC DNA]</scope>
    <source>
        <strain evidence="6">cv. Shenzhen</strain>
        <tissue evidence="5">Stem</tissue>
    </source>
</reference>
<dbReference type="Pfam" id="PF00933">
    <property type="entry name" value="Glyco_hydro_3"/>
    <property type="match status" value="1"/>
</dbReference>
<comment type="similarity">
    <text evidence="1">Belongs to the glycosyl hydrolase 3 family.</text>
</comment>
<dbReference type="InterPro" id="IPR044993">
    <property type="entry name" value="BXL"/>
</dbReference>
<evidence type="ECO:0000313" key="6">
    <source>
        <dbReference type="Proteomes" id="UP000236161"/>
    </source>
</evidence>
<gene>
    <name evidence="5" type="primary">BXL7</name>
    <name evidence="5" type="ORF">AXF42_Ash019295</name>
</gene>
<organism evidence="5 6">
    <name type="scientific">Apostasia shenzhenica</name>
    <dbReference type="NCBI Taxonomy" id="1088818"/>
    <lineage>
        <taxon>Eukaryota</taxon>
        <taxon>Viridiplantae</taxon>
        <taxon>Streptophyta</taxon>
        <taxon>Embryophyta</taxon>
        <taxon>Tracheophyta</taxon>
        <taxon>Spermatophyta</taxon>
        <taxon>Magnoliopsida</taxon>
        <taxon>Liliopsida</taxon>
        <taxon>Asparagales</taxon>
        <taxon>Orchidaceae</taxon>
        <taxon>Apostasioideae</taxon>
        <taxon>Apostasia</taxon>
    </lineage>
</organism>
<evidence type="ECO:0000313" key="5">
    <source>
        <dbReference type="EMBL" id="PKA58069.1"/>
    </source>
</evidence>
<sequence>MKAPKEVLLLSHFIPLLLLLPHSVLSSDPPFSCDSSNTSTKIYRFCNTLLPIRQRVEDLITHLSLEEKISQLGDRAPPIPRLGIPGYKWWSESLHGVSDQGRGIHYNGSIPTATSFPQIILTAASFDTFLWYRIGEAIGTEARAIYNNGQAEGLTFWAPNINIFRDPRWGRGQETPGEDPMMAGKYAISYVRGLQGDSFRGKGTKGSLKASACCKHFTAYDLDRWKGVDRYSFNAEVSVQDLEDTYQPPFKSCVEQGHASGIMCSYNQLNGVPTCADYNLLTKTARGLWGFDG</sequence>
<dbReference type="GO" id="GO:0008422">
    <property type="term" value="F:beta-glucosidase activity"/>
    <property type="evidence" value="ECO:0007669"/>
    <property type="project" value="UniProtKB-EC"/>
</dbReference>
<accession>A0A2I0AR89</accession>
<dbReference type="STRING" id="1088818.A0A2I0AR89"/>
<protein>
    <submittedName>
        <fullName evidence="5">Putative beta-D-xylosidase 7</fullName>
        <ecNumber evidence="5">3.2.1.21</ecNumber>
    </submittedName>
</protein>
<proteinExistence type="inferred from homology"/>
<keyword evidence="3" id="KW-0732">Signal</keyword>
<name>A0A2I0AR89_9ASPA</name>